<dbReference type="Gene3D" id="3.40.30.10">
    <property type="entry name" value="Glutaredoxin"/>
    <property type="match status" value="1"/>
</dbReference>
<evidence type="ECO:0000256" key="6">
    <source>
        <dbReference type="ARBA" id="ARBA00023157"/>
    </source>
</evidence>
<dbReference type="PANTHER" id="PTHR42801">
    <property type="entry name" value="THIOREDOXIN-DEPENDENT PEROXIDE REDUCTASE"/>
    <property type="match status" value="1"/>
</dbReference>
<dbReference type="CDD" id="cd03017">
    <property type="entry name" value="PRX_BCP"/>
    <property type="match status" value="1"/>
</dbReference>
<dbReference type="PANTHER" id="PTHR42801:SF4">
    <property type="entry name" value="AHPC_TSA FAMILY PROTEIN"/>
    <property type="match status" value="1"/>
</dbReference>
<dbReference type="InterPro" id="IPR036249">
    <property type="entry name" value="Thioredoxin-like_sf"/>
</dbReference>
<keyword evidence="7" id="KW-0676">Redox-active center</keyword>
<evidence type="ECO:0000256" key="9">
    <source>
        <dbReference type="ARBA" id="ARBA00038489"/>
    </source>
</evidence>
<sequence>MENAFVSVVGESRSAATVYAPRLCAAATRARCLSAAAGSRLIATQRGGRLWNNTLLKNDACASRGLWSRSAQTVSMLSVGDIAPDFTAPDQDGKEWTLSNRAKKSNVVLYFYPKDDTPGCTKQACAFNDALDEFTGLDAEVVGVSSDKSHSAFISKYGLRFSLLSDVDSSLRKLYDVPKTLGFFPGRCTFVIDKNGVIQLKYNSLGNAAQHAVEAKKTLEALKH</sequence>
<reference evidence="12" key="1">
    <citation type="submission" date="2021-01" db="EMBL/GenBank/DDBJ databases">
        <authorList>
            <person name="Corre E."/>
            <person name="Pelletier E."/>
            <person name="Niang G."/>
            <person name="Scheremetjew M."/>
            <person name="Finn R."/>
            <person name="Kale V."/>
            <person name="Holt S."/>
            <person name="Cochrane G."/>
            <person name="Meng A."/>
            <person name="Brown T."/>
            <person name="Cohen L."/>
        </authorList>
    </citation>
    <scope>NUCLEOTIDE SEQUENCE</scope>
    <source>
        <strain evidence="12">CCMP3124</strain>
    </source>
</reference>
<feature type="domain" description="Thioredoxin" evidence="11">
    <location>
        <begin position="77"/>
        <end position="224"/>
    </location>
</feature>
<dbReference type="GO" id="GO:0008379">
    <property type="term" value="F:thioredoxin peroxidase activity"/>
    <property type="evidence" value="ECO:0007669"/>
    <property type="project" value="TreeGrafter"/>
</dbReference>
<evidence type="ECO:0000313" key="12">
    <source>
        <dbReference type="EMBL" id="CAD9240773.1"/>
    </source>
</evidence>
<evidence type="ECO:0000256" key="2">
    <source>
        <dbReference type="ARBA" id="ARBA00013017"/>
    </source>
</evidence>
<comment type="subunit">
    <text evidence="1">Monomer.</text>
</comment>
<gene>
    <name evidence="12" type="ORF">EAUS1353_LOCUS2512</name>
</gene>
<dbReference type="Pfam" id="PF00578">
    <property type="entry name" value="AhpC-TSA"/>
    <property type="match status" value="1"/>
</dbReference>
<dbReference type="GO" id="GO:0005737">
    <property type="term" value="C:cytoplasm"/>
    <property type="evidence" value="ECO:0007669"/>
    <property type="project" value="TreeGrafter"/>
</dbReference>
<evidence type="ECO:0000256" key="10">
    <source>
        <dbReference type="ARBA" id="ARBA00049091"/>
    </source>
</evidence>
<evidence type="ECO:0000256" key="5">
    <source>
        <dbReference type="ARBA" id="ARBA00023002"/>
    </source>
</evidence>
<comment type="similarity">
    <text evidence="9">Belongs to the peroxiredoxin family. BCP/PrxQ subfamily.</text>
</comment>
<dbReference type="EMBL" id="HBGI01003863">
    <property type="protein sequence ID" value="CAD9240773.1"/>
    <property type="molecule type" value="Transcribed_RNA"/>
</dbReference>
<dbReference type="AlphaFoldDB" id="A0A7S1TMK7"/>
<protein>
    <recommendedName>
        <fullName evidence="2">thioredoxin-dependent peroxiredoxin</fullName>
        <ecNumber evidence="2">1.11.1.24</ecNumber>
    </recommendedName>
    <alternativeName>
        <fullName evidence="8">Thioredoxin peroxidase</fullName>
    </alternativeName>
</protein>
<comment type="catalytic activity">
    <reaction evidence="10">
        <text>a hydroperoxide + [thioredoxin]-dithiol = an alcohol + [thioredoxin]-disulfide + H2O</text>
        <dbReference type="Rhea" id="RHEA:62620"/>
        <dbReference type="Rhea" id="RHEA-COMP:10698"/>
        <dbReference type="Rhea" id="RHEA-COMP:10700"/>
        <dbReference type="ChEBI" id="CHEBI:15377"/>
        <dbReference type="ChEBI" id="CHEBI:29950"/>
        <dbReference type="ChEBI" id="CHEBI:30879"/>
        <dbReference type="ChEBI" id="CHEBI:35924"/>
        <dbReference type="ChEBI" id="CHEBI:50058"/>
        <dbReference type="EC" id="1.11.1.24"/>
    </reaction>
</comment>
<keyword evidence="6" id="KW-1015">Disulfide bond</keyword>
<evidence type="ECO:0000256" key="1">
    <source>
        <dbReference type="ARBA" id="ARBA00011245"/>
    </source>
</evidence>
<dbReference type="FunFam" id="3.40.30.10:FF:000007">
    <property type="entry name" value="Thioredoxin-dependent thiol peroxidase"/>
    <property type="match status" value="1"/>
</dbReference>
<accession>A0A7S1TMK7</accession>
<dbReference type="InterPro" id="IPR000866">
    <property type="entry name" value="AhpC/TSA"/>
</dbReference>
<dbReference type="SUPFAM" id="SSF52833">
    <property type="entry name" value="Thioredoxin-like"/>
    <property type="match status" value="1"/>
</dbReference>
<dbReference type="EC" id="1.11.1.24" evidence="2"/>
<dbReference type="PROSITE" id="PS51352">
    <property type="entry name" value="THIOREDOXIN_2"/>
    <property type="match status" value="1"/>
</dbReference>
<proteinExistence type="inferred from homology"/>
<evidence type="ECO:0000256" key="8">
    <source>
        <dbReference type="ARBA" id="ARBA00032824"/>
    </source>
</evidence>
<evidence type="ECO:0000256" key="3">
    <source>
        <dbReference type="ARBA" id="ARBA00022559"/>
    </source>
</evidence>
<dbReference type="InterPro" id="IPR013766">
    <property type="entry name" value="Thioredoxin_domain"/>
</dbReference>
<dbReference type="InterPro" id="IPR050924">
    <property type="entry name" value="Peroxiredoxin_BCP/PrxQ"/>
</dbReference>
<keyword evidence="3" id="KW-0575">Peroxidase</keyword>
<organism evidence="12">
    <name type="scientific">Erythrolobus australicus</name>
    <dbReference type="NCBI Taxonomy" id="1077150"/>
    <lineage>
        <taxon>Eukaryota</taxon>
        <taxon>Rhodophyta</taxon>
        <taxon>Bangiophyceae</taxon>
        <taxon>Porphyridiales</taxon>
        <taxon>Porphyridiaceae</taxon>
        <taxon>Erythrolobus</taxon>
    </lineage>
</organism>
<dbReference type="GO" id="GO:0034599">
    <property type="term" value="P:cellular response to oxidative stress"/>
    <property type="evidence" value="ECO:0007669"/>
    <property type="project" value="TreeGrafter"/>
</dbReference>
<evidence type="ECO:0000256" key="4">
    <source>
        <dbReference type="ARBA" id="ARBA00022862"/>
    </source>
</evidence>
<evidence type="ECO:0000256" key="7">
    <source>
        <dbReference type="ARBA" id="ARBA00023284"/>
    </source>
</evidence>
<dbReference type="GO" id="GO:0045454">
    <property type="term" value="P:cell redox homeostasis"/>
    <property type="evidence" value="ECO:0007669"/>
    <property type="project" value="TreeGrafter"/>
</dbReference>
<name>A0A7S1TMK7_9RHOD</name>
<keyword evidence="4" id="KW-0049">Antioxidant</keyword>
<evidence type="ECO:0000259" key="11">
    <source>
        <dbReference type="PROSITE" id="PS51352"/>
    </source>
</evidence>
<keyword evidence="5" id="KW-0560">Oxidoreductase</keyword>